<feature type="transmembrane region" description="Helical" evidence="1">
    <location>
        <begin position="119"/>
        <end position="140"/>
    </location>
</feature>
<protein>
    <submittedName>
        <fullName evidence="2">Uncharacterized protein</fullName>
    </submittedName>
</protein>
<dbReference type="OrthoDB" id="693081at2759"/>
<dbReference type="InterPro" id="IPR008537">
    <property type="entry name" value="DUF819"/>
</dbReference>
<dbReference type="AlphaFoldDB" id="A0A8T0TSW3"/>
<sequence>MAAVFAPASATAQLLLHQRRSRSRRNYSCGLAIARAPSSSCAGVRRRPISPSCGYGRAPLVPASDHWGNWTFLLSTAALGAWSEKRSPVGKALTGALVSLLLGLAASSAGVVAADAPAYRVALDYLLPLAVPLLLFRADLRRRRRGVFRSSGALLAAFLLGSAATAMGTVVALRLVPMRSLGPEDSWKIATALMTRHIGGALSFAAVCEALGVSSSAQAAGQAAGDATCALYLTGLFALSAMIPAEDSQSTGEGSDEQLAAAGKTPPAAASAMVVAAAFAMCRAGKLATSMLEQQLGIQGASLPYTTATVAVALAIFFPSQIGKLAPSDEALAGIVMQVLFAAVGVNGSIGNAISKAPSIFAFAFVQLAAHLLVTLGVGKLLGFDGKLLLVASAANAGGLTAAGGMAAAKGWTSLVAPGILAGILGIAITSFMAAIPLAIFFYFFFVRVIANPITWAMAIGMGFCRLVLDNFVAIGVSVLALLKYRK</sequence>
<feature type="transmembrane region" description="Helical" evidence="1">
    <location>
        <begin position="265"/>
        <end position="284"/>
    </location>
</feature>
<feature type="transmembrane region" description="Helical" evidence="1">
    <location>
        <begin position="296"/>
        <end position="319"/>
    </location>
</feature>
<proteinExistence type="predicted"/>
<reference evidence="2" key="1">
    <citation type="submission" date="2020-05" db="EMBL/GenBank/DDBJ databases">
        <title>WGS assembly of Panicum virgatum.</title>
        <authorList>
            <person name="Lovell J.T."/>
            <person name="Jenkins J."/>
            <person name="Shu S."/>
            <person name="Juenger T.E."/>
            <person name="Schmutz J."/>
        </authorList>
    </citation>
    <scope>NUCLEOTIDE SEQUENCE</scope>
    <source>
        <strain evidence="2">AP13</strain>
    </source>
</reference>
<evidence type="ECO:0000313" key="2">
    <source>
        <dbReference type="EMBL" id="KAG2613910.1"/>
    </source>
</evidence>
<feature type="transmembrane region" description="Helical" evidence="1">
    <location>
        <begin position="92"/>
        <end position="113"/>
    </location>
</feature>
<feature type="transmembrane region" description="Helical" evidence="1">
    <location>
        <begin position="331"/>
        <end position="348"/>
    </location>
</feature>
<keyword evidence="1" id="KW-0812">Transmembrane</keyword>
<feature type="transmembrane region" description="Helical" evidence="1">
    <location>
        <begin position="152"/>
        <end position="173"/>
    </location>
</feature>
<keyword evidence="1" id="KW-0472">Membrane</keyword>
<organism evidence="2 3">
    <name type="scientific">Panicum virgatum</name>
    <name type="common">Blackwell switchgrass</name>
    <dbReference type="NCBI Taxonomy" id="38727"/>
    <lineage>
        <taxon>Eukaryota</taxon>
        <taxon>Viridiplantae</taxon>
        <taxon>Streptophyta</taxon>
        <taxon>Embryophyta</taxon>
        <taxon>Tracheophyta</taxon>
        <taxon>Spermatophyta</taxon>
        <taxon>Magnoliopsida</taxon>
        <taxon>Liliopsida</taxon>
        <taxon>Poales</taxon>
        <taxon>Poaceae</taxon>
        <taxon>PACMAD clade</taxon>
        <taxon>Panicoideae</taxon>
        <taxon>Panicodae</taxon>
        <taxon>Paniceae</taxon>
        <taxon>Panicinae</taxon>
        <taxon>Panicum</taxon>
        <taxon>Panicum sect. Hiantes</taxon>
    </lineage>
</organism>
<dbReference type="Pfam" id="PF05684">
    <property type="entry name" value="DUF819"/>
    <property type="match status" value="1"/>
</dbReference>
<accession>A0A8T0TSW3</accession>
<dbReference type="EMBL" id="CM029043">
    <property type="protein sequence ID" value="KAG2613910.1"/>
    <property type="molecule type" value="Genomic_DNA"/>
</dbReference>
<keyword evidence="1" id="KW-1133">Transmembrane helix</keyword>
<dbReference type="Proteomes" id="UP000823388">
    <property type="component" value="Chromosome 4K"/>
</dbReference>
<dbReference type="PANTHER" id="PTHR34289:SF3">
    <property type="entry name" value="PROTEIN, PUTATIVE (DUF819)-RELATED"/>
    <property type="match status" value="1"/>
</dbReference>
<evidence type="ECO:0000313" key="3">
    <source>
        <dbReference type="Proteomes" id="UP000823388"/>
    </source>
</evidence>
<name>A0A8T0TSW3_PANVG</name>
<gene>
    <name evidence="2" type="ORF">PVAP13_4KG385800</name>
</gene>
<feature type="transmembrane region" description="Helical" evidence="1">
    <location>
        <begin position="420"/>
        <end position="446"/>
    </location>
</feature>
<keyword evidence="3" id="KW-1185">Reference proteome</keyword>
<evidence type="ECO:0000256" key="1">
    <source>
        <dbReference type="SAM" id="Phobius"/>
    </source>
</evidence>
<dbReference type="PANTHER" id="PTHR34289">
    <property type="entry name" value="PROTEIN, PUTATIVE (DUF819)-RELATED"/>
    <property type="match status" value="1"/>
</dbReference>
<comment type="caution">
    <text evidence="2">The sequence shown here is derived from an EMBL/GenBank/DDBJ whole genome shotgun (WGS) entry which is preliminary data.</text>
</comment>
<feature type="transmembrane region" description="Helical" evidence="1">
    <location>
        <begin position="224"/>
        <end position="245"/>
    </location>
</feature>
<feature type="transmembrane region" description="Helical" evidence="1">
    <location>
        <begin position="458"/>
        <end position="483"/>
    </location>
</feature>
<feature type="transmembrane region" description="Helical" evidence="1">
    <location>
        <begin position="193"/>
        <end position="212"/>
    </location>
</feature>
<feature type="transmembrane region" description="Helical" evidence="1">
    <location>
        <begin position="388"/>
        <end position="408"/>
    </location>
</feature>
<feature type="transmembrane region" description="Helical" evidence="1">
    <location>
        <begin position="360"/>
        <end position="382"/>
    </location>
</feature>